<reference evidence="2" key="1">
    <citation type="journal article" date="2020" name="Stud. Mycol.">
        <title>101 Dothideomycetes genomes: a test case for predicting lifestyles and emergence of pathogens.</title>
        <authorList>
            <person name="Haridas S."/>
            <person name="Albert R."/>
            <person name="Binder M."/>
            <person name="Bloem J."/>
            <person name="Labutti K."/>
            <person name="Salamov A."/>
            <person name="Andreopoulos B."/>
            <person name="Baker S."/>
            <person name="Barry K."/>
            <person name="Bills G."/>
            <person name="Bluhm B."/>
            <person name="Cannon C."/>
            <person name="Castanera R."/>
            <person name="Culley D."/>
            <person name="Daum C."/>
            <person name="Ezra D."/>
            <person name="Gonzalez J."/>
            <person name="Henrissat B."/>
            <person name="Kuo A."/>
            <person name="Liang C."/>
            <person name="Lipzen A."/>
            <person name="Lutzoni F."/>
            <person name="Magnuson J."/>
            <person name="Mondo S."/>
            <person name="Nolan M."/>
            <person name="Ohm R."/>
            <person name="Pangilinan J."/>
            <person name="Park H.-J."/>
            <person name="Ramirez L."/>
            <person name="Alfaro M."/>
            <person name="Sun H."/>
            <person name="Tritt A."/>
            <person name="Yoshinaga Y."/>
            <person name="Zwiers L.-H."/>
            <person name="Turgeon B."/>
            <person name="Goodwin S."/>
            <person name="Spatafora J."/>
            <person name="Crous P."/>
            <person name="Grigoriev I."/>
        </authorList>
    </citation>
    <scope>NUCLEOTIDE SEQUENCE</scope>
    <source>
        <strain evidence="2">CBS 113389</strain>
    </source>
</reference>
<sequence length="270" mass="28754">MRFCFGLLVAALAPSIFAAPHDMQSAREILRRNDNVAECGGPTSTTTHRKKSYLDLEKRAATTGTCDIQQAIQHMDLTAVTPALPSPAADLTLFQVTIGRGTQNYTCDLSNATAVPVPLGALATLYNFSCLAAQHPALLSKLPTIALDLPIPTANNTDPAVIAALESGHHYFIDDFTTPFFNLDTAAHQYGMGAMAKANASDAPSDAVIGPQGQTGYGAVQWLRLVPAPDQGMWKAVYRLNTAGGDAPKNCTGQPAAFEIPYAAEYWLFV</sequence>
<keyword evidence="1" id="KW-0732">Signal</keyword>
<protein>
    <recommendedName>
        <fullName evidence="4">Malate dehydrogenase</fullName>
    </recommendedName>
</protein>
<feature type="chain" id="PRO_5025566794" description="Malate dehydrogenase" evidence="1">
    <location>
        <begin position="19"/>
        <end position="270"/>
    </location>
</feature>
<evidence type="ECO:0000256" key="1">
    <source>
        <dbReference type="SAM" id="SignalP"/>
    </source>
</evidence>
<dbReference type="PANTHER" id="PTHR35567">
    <property type="entry name" value="MALATE DEHYDROGENASE (AFU_ORTHOLOGUE AFUA_2G13800)"/>
    <property type="match status" value="1"/>
</dbReference>
<dbReference type="OrthoDB" id="1859733at2759"/>
<dbReference type="GeneID" id="54478569"/>
<dbReference type="InterPro" id="IPR021851">
    <property type="entry name" value="DUF3455"/>
</dbReference>
<evidence type="ECO:0000313" key="2">
    <source>
        <dbReference type="EMBL" id="KAF2480891.1"/>
    </source>
</evidence>
<dbReference type="Proteomes" id="UP000799767">
    <property type="component" value="Unassembled WGS sequence"/>
</dbReference>
<feature type="signal peptide" evidence="1">
    <location>
        <begin position="1"/>
        <end position="18"/>
    </location>
</feature>
<dbReference type="PANTHER" id="PTHR35567:SF1">
    <property type="entry name" value="CONSERVED FUNGAL PROTEIN (AFU_ORTHOLOGUE AFUA_1G14230)"/>
    <property type="match status" value="1"/>
</dbReference>
<organism evidence="2 3">
    <name type="scientific">Neohortaea acidophila</name>
    <dbReference type="NCBI Taxonomy" id="245834"/>
    <lineage>
        <taxon>Eukaryota</taxon>
        <taxon>Fungi</taxon>
        <taxon>Dikarya</taxon>
        <taxon>Ascomycota</taxon>
        <taxon>Pezizomycotina</taxon>
        <taxon>Dothideomycetes</taxon>
        <taxon>Dothideomycetidae</taxon>
        <taxon>Mycosphaerellales</taxon>
        <taxon>Teratosphaeriaceae</taxon>
        <taxon>Neohortaea</taxon>
    </lineage>
</organism>
<name>A0A6A6PMH0_9PEZI</name>
<accession>A0A6A6PMH0</accession>
<dbReference type="EMBL" id="MU001639">
    <property type="protein sequence ID" value="KAF2480891.1"/>
    <property type="molecule type" value="Genomic_DNA"/>
</dbReference>
<proteinExistence type="predicted"/>
<keyword evidence="3" id="KW-1185">Reference proteome</keyword>
<dbReference type="AlphaFoldDB" id="A0A6A6PMH0"/>
<dbReference type="Pfam" id="PF11937">
    <property type="entry name" value="DUF3455"/>
    <property type="match status" value="1"/>
</dbReference>
<evidence type="ECO:0000313" key="3">
    <source>
        <dbReference type="Proteomes" id="UP000799767"/>
    </source>
</evidence>
<evidence type="ECO:0008006" key="4">
    <source>
        <dbReference type="Google" id="ProtNLM"/>
    </source>
</evidence>
<gene>
    <name evidence="2" type="ORF">BDY17DRAFT_326764</name>
</gene>
<dbReference type="RefSeq" id="XP_033587461.1">
    <property type="nucleotide sequence ID" value="XM_033737567.1"/>
</dbReference>